<dbReference type="EMBL" id="JAESDN010000001">
    <property type="protein sequence ID" value="KAG7057680.1"/>
    <property type="molecule type" value="Genomic_DNA"/>
</dbReference>
<feature type="chain" id="PRO_5040254350" description="Secreted protein" evidence="1">
    <location>
        <begin position="19"/>
        <end position="84"/>
    </location>
</feature>
<reference evidence="2" key="1">
    <citation type="submission" date="2021-05" db="EMBL/GenBank/DDBJ databases">
        <title>Comparative genomics of three Colletotrichum scovillei strains and genetic complementation revealed genes involved fungal growth and virulence on chili pepper.</title>
        <authorList>
            <person name="Hsieh D.-K."/>
            <person name="Chuang S.-C."/>
            <person name="Chen C.-Y."/>
            <person name="Chao Y.-T."/>
            <person name="Lu M.-Y.J."/>
            <person name="Lee M.-H."/>
            <person name="Shih M.-C."/>
        </authorList>
    </citation>
    <scope>NUCLEOTIDE SEQUENCE</scope>
    <source>
        <strain evidence="2">Coll-153</strain>
    </source>
</reference>
<evidence type="ECO:0000256" key="1">
    <source>
        <dbReference type="SAM" id="SignalP"/>
    </source>
</evidence>
<keyword evidence="1" id="KW-0732">Signal</keyword>
<evidence type="ECO:0000313" key="3">
    <source>
        <dbReference type="Proteomes" id="UP000699042"/>
    </source>
</evidence>
<accession>A0A9P7RJT2</accession>
<organism evidence="2 3">
    <name type="scientific">Colletotrichum scovillei</name>
    <dbReference type="NCBI Taxonomy" id="1209932"/>
    <lineage>
        <taxon>Eukaryota</taxon>
        <taxon>Fungi</taxon>
        <taxon>Dikarya</taxon>
        <taxon>Ascomycota</taxon>
        <taxon>Pezizomycotina</taxon>
        <taxon>Sordariomycetes</taxon>
        <taxon>Hypocreomycetidae</taxon>
        <taxon>Glomerellales</taxon>
        <taxon>Glomerellaceae</taxon>
        <taxon>Colletotrichum</taxon>
        <taxon>Colletotrichum acutatum species complex</taxon>
    </lineage>
</organism>
<name>A0A9P7RJT2_9PEZI</name>
<evidence type="ECO:0008006" key="4">
    <source>
        <dbReference type="Google" id="ProtNLM"/>
    </source>
</evidence>
<proteinExistence type="predicted"/>
<evidence type="ECO:0000313" key="2">
    <source>
        <dbReference type="EMBL" id="KAG7057680.1"/>
    </source>
</evidence>
<comment type="caution">
    <text evidence="2">The sequence shown here is derived from an EMBL/GenBank/DDBJ whole genome shotgun (WGS) entry which is preliminary data.</text>
</comment>
<sequence length="84" mass="9251">MRMMESSIIFIVTVISKALFQAGTETRVSVTRLGDRKDKIRRRGALLDLLSAQAPRAVMPVSPSIFCQSSPGIFTNLPKLLAVF</sequence>
<dbReference type="Proteomes" id="UP000699042">
    <property type="component" value="Unassembled WGS sequence"/>
</dbReference>
<protein>
    <recommendedName>
        <fullName evidence="4">Secreted protein</fullName>
    </recommendedName>
</protein>
<keyword evidence="3" id="KW-1185">Reference proteome</keyword>
<gene>
    <name evidence="2" type="ORF">JMJ77_005062</name>
</gene>
<dbReference type="AlphaFoldDB" id="A0A9P7RJT2"/>
<feature type="signal peptide" evidence="1">
    <location>
        <begin position="1"/>
        <end position="18"/>
    </location>
</feature>